<feature type="region of interest" description="Disordered" evidence="6">
    <location>
        <begin position="159"/>
        <end position="179"/>
    </location>
</feature>
<dbReference type="Gramene" id="GBG72732">
    <property type="protein sequence ID" value="GBG72732"/>
    <property type="gene ID" value="CBR_g12299"/>
</dbReference>
<dbReference type="OrthoDB" id="3176171at2759"/>
<dbReference type="InterPro" id="IPR019821">
    <property type="entry name" value="Kinesin_motor_CS"/>
</dbReference>
<dbReference type="InterPro" id="IPR001752">
    <property type="entry name" value="Kinesin_motor_dom"/>
</dbReference>
<organism evidence="8 9">
    <name type="scientific">Chara braunii</name>
    <name type="common">Braun's stonewort</name>
    <dbReference type="NCBI Taxonomy" id="69332"/>
    <lineage>
        <taxon>Eukaryota</taxon>
        <taxon>Viridiplantae</taxon>
        <taxon>Streptophyta</taxon>
        <taxon>Charophyceae</taxon>
        <taxon>Charales</taxon>
        <taxon>Characeae</taxon>
        <taxon>Chara</taxon>
    </lineage>
</organism>
<dbReference type="GO" id="GO:0007052">
    <property type="term" value="P:mitotic spindle organization"/>
    <property type="evidence" value="ECO:0007669"/>
    <property type="project" value="TreeGrafter"/>
</dbReference>
<evidence type="ECO:0000256" key="5">
    <source>
        <dbReference type="RuleBase" id="RU000394"/>
    </source>
</evidence>
<gene>
    <name evidence="8" type="ORF">CBR_g12299</name>
</gene>
<accession>A0A388KRT7</accession>
<evidence type="ECO:0000256" key="4">
    <source>
        <dbReference type="PROSITE-ProRule" id="PRU00283"/>
    </source>
</evidence>
<dbReference type="Gene3D" id="3.40.850.10">
    <property type="entry name" value="Kinesin motor domain"/>
    <property type="match status" value="1"/>
</dbReference>
<dbReference type="PANTHER" id="PTHR47969">
    <property type="entry name" value="CHROMOSOME-ASSOCIATED KINESIN KIF4A-RELATED"/>
    <property type="match status" value="1"/>
</dbReference>
<comment type="caution">
    <text evidence="8">The sequence shown here is derived from an EMBL/GenBank/DDBJ whole genome shotgun (WGS) entry which is preliminary data.</text>
</comment>
<evidence type="ECO:0000256" key="2">
    <source>
        <dbReference type="ARBA" id="ARBA00022840"/>
    </source>
</evidence>
<dbReference type="OMA" id="VFERTEM"/>
<feature type="compositionally biased region" description="Low complexity" evidence="6">
    <location>
        <begin position="161"/>
        <end position="172"/>
    </location>
</feature>
<dbReference type="GO" id="GO:0003777">
    <property type="term" value="F:microtubule motor activity"/>
    <property type="evidence" value="ECO:0007669"/>
    <property type="project" value="InterPro"/>
</dbReference>
<feature type="region of interest" description="Disordered" evidence="6">
    <location>
        <begin position="391"/>
        <end position="497"/>
    </location>
</feature>
<dbReference type="GO" id="GO:0005874">
    <property type="term" value="C:microtubule"/>
    <property type="evidence" value="ECO:0007669"/>
    <property type="project" value="UniProtKB-KW"/>
</dbReference>
<dbReference type="CDD" id="cd00106">
    <property type="entry name" value="KISc"/>
    <property type="match status" value="1"/>
</dbReference>
<dbReference type="InterPro" id="IPR027417">
    <property type="entry name" value="P-loop_NTPase"/>
</dbReference>
<dbReference type="Pfam" id="PF00225">
    <property type="entry name" value="Kinesin"/>
    <property type="match status" value="1"/>
</dbReference>
<dbReference type="InterPro" id="IPR036961">
    <property type="entry name" value="Kinesin_motor_dom_sf"/>
</dbReference>
<keyword evidence="5" id="KW-0493">Microtubule</keyword>
<evidence type="ECO:0000259" key="7">
    <source>
        <dbReference type="PROSITE" id="PS50067"/>
    </source>
</evidence>
<proteinExistence type="inferred from homology"/>
<evidence type="ECO:0000256" key="6">
    <source>
        <dbReference type="SAM" id="MobiDB-lite"/>
    </source>
</evidence>
<protein>
    <recommendedName>
        <fullName evidence="5">Kinesin-like protein</fullName>
    </recommendedName>
</protein>
<dbReference type="Proteomes" id="UP000265515">
    <property type="component" value="Unassembled WGS sequence"/>
</dbReference>
<dbReference type="PANTHER" id="PTHR47969:SF29">
    <property type="entry name" value="KINESIN-LIKE PROTEIN"/>
    <property type="match status" value="1"/>
</dbReference>
<feature type="binding site" evidence="4">
    <location>
        <begin position="109"/>
        <end position="116"/>
    </location>
    <ligand>
        <name>ATP</name>
        <dbReference type="ChEBI" id="CHEBI:30616"/>
    </ligand>
</feature>
<feature type="domain" description="Kinesin motor" evidence="7">
    <location>
        <begin position="23"/>
        <end position="389"/>
    </location>
</feature>
<comment type="similarity">
    <text evidence="4 5">Belongs to the TRAFAC class myosin-kinesin ATPase superfamily. Kinesin family.</text>
</comment>
<dbReference type="PRINTS" id="PR00380">
    <property type="entry name" value="KINESINHEAVY"/>
</dbReference>
<dbReference type="GO" id="GO:0005875">
    <property type="term" value="C:microtubule associated complex"/>
    <property type="evidence" value="ECO:0007669"/>
    <property type="project" value="TreeGrafter"/>
</dbReference>
<evidence type="ECO:0000313" key="8">
    <source>
        <dbReference type="EMBL" id="GBG72732.1"/>
    </source>
</evidence>
<dbReference type="STRING" id="69332.A0A388KRT7"/>
<dbReference type="SUPFAM" id="SSF52540">
    <property type="entry name" value="P-loop containing nucleoside triphosphate hydrolases"/>
    <property type="match status" value="1"/>
</dbReference>
<dbReference type="PROSITE" id="PS50067">
    <property type="entry name" value="KINESIN_MOTOR_2"/>
    <property type="match status" value="1"/>
</dbReference>
<dbReference type="SMART" id="SM00129">
    <property type="entry name" value="KISc"/>
    <property type="match status" value="1"/>
</dbReference>
<keyword evidence="9" id="KW-1185">Reference proteome</keyword>
<evidence type="ECO:0000256" key="1">
    <source>
        <dbReference type="ARBA" id="ARBA00022741"/>
    </source>
</evidence>
<sequence>MIKMPAISRNVHGELDAQSKFSNIRVAVRVRPLLAEEKLDGSDAVVHVINGSSLKVLEGAEGEIRTRHFKFDCCIGPAEGQQSTMEKCGIFQMLDAALEGYSAAVIAYGQTGSGKTYTMLGKEETLPDNHKCSSHSDPDDGVMPRSIRYLFTRIEQRSACRRGGTTSGSRGSFTQPQASRSTTMQASFLEVYNEQVNDLLRLSSIPKVLRWSKSEGFFADGLLMVECESMEDAISVMLEGARNRKVGSHELNKDSSRSHSMMTIHIQSSHIQPDGQCLCKRGKVSFVDLAGSERLNRTKSEGMMLKESSNINRSLLTFGKVVSCLSNNRKNGDVYVPYRESKLTKLLMDTVGGNGLTLLITCCSPSPMSFSAHCCCHVALRLLNKTNEIGRRRRKEEERRRRREEEEERRRRKEEEEEEEDEKERRRRKEEEEEKKKRRKGGGGEAKKTKGGGGGGEEEEEEEEGRRWTPIYHDGDSSLTGGEDGEGCSTGQLDGER</sequence>
<keyword evidence="2 4" id="KW-0067">ATP-binding</keyword>
<evidence type="ECO:0000313" key="9">
    <source>
        <dbReference type="Proteomes" id="UP000265515"/>
    </source>
</evidence>
<dbReference type="GO" id="GO:0005524">
    <property type="term" value="F:ATP binding"/>
    <property type="evidence" value="ECO:0007669"/>
    <property type="project" value="UniProtKB-UniRule"/>
</dbReference>
<reference evidence="8 9" key="1">
    <citation type="journal article" date="2018" name="Cell">
        <title>The Chara Genome: Secondary Complexity and Implications for Plant Terrestrialization.</title>
        <authorList>
            <person name="Nishiyama T."/>
            <person name="Sakayama H."/>
            <person name="Vries J.D."/>
            <person name="Buschmann H."/>
            <person name="Saint-Marcoux D."/>
            <person name="Ullrich K.K."/>
            <person name="Haas F.B."/>
            <person name="Vanderstraeten L."/>
            <person name="Becker D."/>
            <person name="Lang D."/>
            <person name="Vosolsobe S."/>
            <person name="Rombauts S."/>
            <person name="Wilhelmsson P.K.I."/>
            <person name="Janitza P."/>
            <person name="Kern R."/>
            <person name="Heyl A."/>
            <person name="Rumpler F."/>
            <person name="Villalobos L.I.A.C."/>
            <person name="Clay J.M."/>
            <person name="Skokan R."/>
            <person name="Toyoda A."/>
            <person name="Suzuki Y."/>
            <person name="Kagoshima H."/>
            <person name="Schijlen E."/>
            <person name="Tajeshwar N."/>
            <person name="Catarino B."/>
            <person name="Hetherington A.J."/>
            <person name="Saltykova A."/>
            <person name="Bonnot C."/>
            <person name="Breuninger H."/>
            <person name="Symeonidi A."/>
            <person name="Radhakrishnan G.V."/>
            <person name="Van Nieuwerburgh F."/>
            <person name="Deforce D."/>
            <person name="Chang C."/>
            <person name="Karol K.G."/>
            <person name="Hedrich R."/>
            <person name="Ulvskov P."/>
            <person name="Glockner G."/>
            <person name="Delwiche C.F."/>
            <person name="Petrasek J."/>
            <person name="Van de Peer Y."/>
            <person name="Friml J."/>
            <person name="Beilby M."/>
            <person name="Dolan L."/>
            <person name="Kohara Y."/>
            <person name="Sugano S."/>
            <person name="Fujiyama A."/>
            <person name="Delaux P.-M."/>
            <person name="Quint M."/>
            <person name="TheiBen G."/>
            <person name="Hagemann M."/>
            <person name="Harholt J."/>
            <person name="Dunand C."/>
            <person name="Zachgo S."/>
            <person name="Langdale J."/>
            <person name="Maumus F."/>
            <person name="Straeten D.V.D."/>
            <person name="Gould S.B."/>
            <person name="Rensing S.A."/>
        </authorList>
    </citation>
    <scope>NUCLEOTIDE SEQUENCE [LARGE SCALE GENOMIC DNA]</scope>
    <source>
        <strain evidence="8 9">S276</strain>
    </source>
</reference>
<name>A0A388KRT7_CHABU</name>
<evidence type="ECO:0000256" key="3">
    <source>
        <dbReference type="ARBA" id="ARBA00023175"/>
    </source>
</evidence>
<keyword evidence="1 4" id="KW-0547">Nucleotide-binding</keyword>
<dbReference type="GO" id="GO:0051231">
    <property type="term" value="P:spindle elongation"/>
    <property type="evidence" value="ECO:0007669"/>
    <property type="project" value="TreeGrafter"/>
</dbReference>
<dbReference type="GO" id="GO:0007018">
    <property type="term" value="P:microtubule-based movement"/>
    <property type="evidence" value="ECO:0007669"/>
    <property type="project" value="InterPro"/>
</dbReference>
<dbReference type="AlphaFoldDB" id="A0A388KRT7"/>
<keyword evidence="3 4" id="KW-0505">Motor protein</keyword>
<dbReference type="PROSITE" id="PS00411">
    <property type="entry name" value="KINESIN_MOTOR_1"/>
    <property type="match status" value="1"/>
</dbReference>
<dbReference type="InterPro" id="IPR027640">
    <property type="entry name" value="Kinesin-like_fam"/>
</dbReference>
<dbReference type="GO" id="GO:0008017">
    <property type="term" value="F:microtubule binding"/>
    <property type="evidence" value="ECO:0007669"/>
    <property type="project" value="InterPro"/>
</dbReference>
<dbReference type="EMBL" id="BFEA01000171">
    <property type="protein sequence ID" value="GBG72732.1"/>
    <property type="molecule type" value="Genomic_DNA"/>
</dbReference>